<gene>
    <name evidence="1" type="ORF">H6A34_08605</name>
</gene>
<proteinExistence type="predicted"/>
<comment type="caution">
    <text evidence="1">The sequence shown here is derived from an EMBL/GenBank/DDBJ whole genome shotgun (WGS) entry which is preliminary data.</text>
</comment>
<dbReference type="RefSeq" id="WP_205104901.1">
    <property type="nucleotide sequence ID" value="NZ_JACJJG010000043.1"/>
</dbReference>
<keyword evidence="2" id="KW-1185">Reference proteome</keyword>
<dbReference type="PROSITE" id="PS51257">
    <property type="entry name" value="PROKAR_LIPOPROTEIN"/>
    <property type="match status" value="1"/>
</dbReference>
<sequence>MKFLFFCILSLGIFSCNIPKDNAPKADTEYQTKSSSSSNKNKDSLYIELKQCRFSQGDSIVILYSIKNQTQWHYIYLSDEYWIERQVKGKWIRIQNDFGSILMGKEIPAYSCINDYAKVFLKAGHYKFCNTAYSDDARIGNKKIVMKAYFEVKPCKHSN</sequence>
<organism evidence="1 2">
    <name type="scientific">Marseilla massiliensis</name>
    <dbReference type="NCBI Taxonomy" id="1841864"/>
    <lineage>
        <taxon>Bacteria</taxon>
        <taxon>Pseudomonadati</taxon>
        <taxon>Bacteroidota</taxon>
        <taxon>Bacteroidia</taxon>
        <taxon>Bacteroidales</taxon>
        <taxon>Prevotellaceae</taxon>
        <taxon>Marseilla</taxon>
    </lineage>
</organism>
<evidence type="ECO:0008006" key="3">
    <source>
        <dbReference type="Google" id="ProtNLM"/>
    </source>
</evidence>
<protein>
    <recommendedName>
        <fullName evidence="3">Lipoprotein</fullName>
    </recommendedName>
</protein>
<dbReference type="AlphaFoldDB" id="A0A938WTN0"/>
<evidence type="ECO:0000313" key="1">
    <source>
        <dbReference type="EMBL" id="MBM6673934.1"/>
    </source>
</evidence>
<dbReference type="Proteomes" id="UP000706891">
    <property type="component" value="Unassembled WGS sequence"/>
</dbReference>
<name>A0A938WTN0_9BACT</name>
<reference evidence="1" key="1">
    <citation type="submission" date="2020-08" db="EMBL/GenBank/DDBJ databases">
        <authorList>
            <person name="Cejkova D."/>
            <person name="Kubasova T."/>
            <person name="Jahodarova E."/>
            <person name="Rychlik I."/>
        </authorList>
    </citation>
    <scope>NUCLEOTIDE SEQUENCE</scope>
    <source>
        <strain evidence="1">An824</strain>
    </source>
</reference>
<accession>A0A938WTN0</accession>
<evidence type="ECO:0000313" key="2">
    <source>
        <dbReference type="Proteomes" id="UP000706891"/>
    </source>
</evidence>
<reference evidence="1" key="2">
    <citation type="journal article" date="2021" name="Sci. Rep.">
        <title>The distribution of antibiotic resistance genes in chicken gut microbiota commensals.</title>
        <authorList>
            <person name="Juricova H."/>
            <person name="Matiasovicova J."/>
            <person name="Kubasova T."/>
            <person name="Cejkova D."/>
            <person name="Rychlik I."/>
        </authorList>
    </citation>
    <scope>NUCLEOTIDE SEQUENCE</scope>
    <source>
        <strain evidence="1">An824</strain>
    </source>
</reference>
<dbReference type="EMBL" id="JACJJG010000043">
    <property type="protein sequence ID" value="MBM6673934.1"/>
    <property type="molecule type" value="Genomic_DNA"/>
</dbReference>